<keyword evidence="7" id="KW-0998">Cell outer membrane</keyword>
<organism evidence="8 9">
    <name type="scientific">Paradesertivirga mongoliensis</name>
    <dbReference type="NCBI Taxonomy" id="2100740"/>
    <lineage>
        <taxon>Bacteria</taxon>
        <taxon>Pseudomonadati</taxon>
        <taxon>Bacteroidota</taxon>
        <taxon>Sphingobacteriia</taxon>
        <taxon>Sphingobacteriales</taxon>
        <taxon>Sphingobacteriaceae</taxon>
        <taxon>Paradesertivirga</taxon>
    </lineage>
</organism>
<evidence type="ECO:0000256" key="6">
    <source>
        <dbReference type="ARBA" id="ARBA00023136"/>
    </source>
</evidence>
<evidence type="ECO:0000256" key="4">
    <source>
        <dbReference type="ARBA" id="ARBA00022452"/>
    </source>
</evidence>
<evidence type="ECO:0000313" key="9">
    <source>
        <dbReference type="Proteomes" id="UP001597387"/>
    </source>
</evidence>
<evidence type="ECO:0000256" key="7">
    <source>
        <dbReference type="ARBA" id="ARBA00023237"/>
    </source>
</evidence>
<keyword evidence="3" id="KW-0813">Transport</keyword>
<dbReference type="InterPro" id="IPR051906">
    <property type="entry name" value="TolC-like"/>
</dbReference>
<reference evidence="9" key="1">
    <citation type="journal article" date="2019" name="Int. J. Syst. Evol. Microbiol.">
        <title>The Global Catalogue of Microorganisms (GCM) 10K type strain sequencing project: providing services to taxonomists for standard genome sequencing and annotation.</title>
        <authorList>
            <consortium name="The Broad Institute Genomics Platform"/>
            <consortium name="The Broad Institute Genome Sequencing Center for Infectious Disease"/>
            <person name="Wu L."/>
            <person name="Ma J."/>
        </authorList>
    </citation>
    <scope>NUCLEOTIDE SEQUENCE [LARGE SCALE GENOMIC DNA]</scope>
    <source>
        <strain evidence="9">KCTC 42217</strain>
    </source>
</reference>
<gene>
    <name evidence="8" type="ORF">ACFSJU_05945</name>
</gene>
<accession>A0ABW4ZIR9</accession>
<evidence type="ECO:0000256" key="5">
    <source>
        <dbReference type="ARBA" id="ARBA00022692"/>
    </source>
</evidence>
<dbReference type="Pfam" id="PF02321">
    <property type="entry name" value="OEP"/>
    <property type="match status" value="2"/>
</dbReference>
<sequence length="434" mass="49124">MKLKYIIAYLLFGIYTLQGFSQEILTLEEAVRTTLENNYNILISKNDVEIAERNVSRANAGMLPAVTGTFTGTKTRQNSNQTRGGEVIERSNVPGTRTNYGVGLNWTVFDGFRMFARYDQLQELQKLGEANLQLNILGTLGDVMEQYYTLVQQQQQLKAFDSAVTISRLRVKTAQTRFEVGKAARLEVLNAQVDFNTDTTNFLQQQVLHRTTQIALNELMARDVNTEFRVVNSFELNESLVLGELLSYALQQNPTLRAALISRRIAELDLKQVKANRYPVVGLNSGYNFNKSESPLDFASRSQSRGFNYGLSASINIFNGFLQRRNEKNSEVQIRSAELDYKRVNQSVNAQLASAYQIYLTNLSLVKLEENNQKIAGQNLDITLTRYRLGTITQVEIRDAQLNYLNATVRLNNARYQAKLAEVSLKEISGNLSF</sequence>
<dbReference type="Gene3D" id="1.20.1600.10">
    <property type="entry name" value="Outer membrane efflux proteins (OEP)"/>
    <property type="match status" value="1"/>
</dbReference>
<dbReference type="InterPro" id="IPR003423">
    <property type="entry name" value="OMP_efflux"/>
</dbReference>
<comment type="caution">
    <text evidence="8">The sequence shown here is derived from an EMBL/GenBank/DDBJ whole genome shotgun (WGS) entry which is preliminary data.</text>
</comment>
<keyword evidence="5" id="KW-0812">Transmembrane</keyword>
<comment type="similarity">
    <text evidence="2">Belongs to the outer membrane factor (OMF) (TC 1.B.17) family.</text>
</comment>
<dbReference type="PANTHER" id="PTHR30026:SF20">
    <property type="entry name" value="OUTER MEMBRANE PROTEIN TOLC"/>
    <property type="match status" value="1"/>
</dbReference>
<proteinExistence type="inferred from homology"/>
<name>A0ABW4ZIR9_9SPHI</name>
<dbReference type="Proteomes" id="UP001597387">
    <property type="component" value="Unassembled WGS sequence"/>
</dbReference>
<dbReference type="EMBL" id="JBHUHZ010000001">
    <property type="protein sequence ID" value="MFD2161928.1"/>
    <property type="molecule type" value="Genomic_DNA"/>
</dbReference>
<evidence type="ECO:0000256" key="2">
    <source>
        <dbReference type="ARBA" id="ARBA00007613"/>
    </source>
</evidence>
<comment type="subcellular location">
    <subcellularLocation>
        <location evidence="1">Cell outer membrane</location>
    </subcellularLocation>
</comment>
<keyword evidence="4" id="KW-1134">Transmembrane beta strand</keyword>
<dbReference type="RefSeq" id="WP_255898282.1">
    <property type="nucleotide sequence ID" value="NZ_JAFMZO010000001.1"/>
</dbReference>
<dbReference type="SUPFAM" id="SSF56954">
    <property type="entry name" value="Outer membrane efflux proteins (OEP)"/>
    <property type="match status" value="1"/>
</dbReference>
<evidence type="ECO:0000256" key="1">
    <source>
        <dbReference type="ARBA" id="ARBA00004442"/>
    </source>
</evidence>
<evidence type="ECO:0000313" key="8">
    <source>
        <dbReference type="EMBL" id="MFD2161928.1"/>
    </source>
</evidence>
<protein>
    <submittedName>
        <fullName evidence="8">TolC family protein</fullName>
    </submittedName>
</protein>
<evidence type="ECO:0000256" key="3">
    <source>
        <dbReference type="ARBA" id="ARBA00022448"/>
    </source>
</evidence>
<keyword evidence="6" id="KW-0472">Membrane</keyword>
<keyword evidence="9" id="KW-1185">Reference proteome</keyword>
<dbReference type="PANTHER" id="PTHR30026">
    <property type="entry name" value="OUTER MEMBRANE PROTEIN TOLC"/>
    <property type="match status" value="1"/>
</dbReference>